<keyword evidence="16" id="KW-1185">Reference proteome</keyword>
<dbReference type="SUPFAM" id="SSF48264">
    <property type="entry name" value="Cytochrome P450"/>
    <property type="match status" value="1"/>
</dbReference>
<evidence type="ECO:0000256" key="6">
    <source>
        <dbReference type="ARBA" id="ARBA00022723"/>
    </source>
</evidence>
<keyword evidence="5" id="KW-0812">Transmembrane</keyword>
<dbReference type="PRINTS" id="PR00463">
    <property type="entry name" value="EP450I"/>
</dbReference>
<dbReference type="PROSITE" id="PS00086">
    <property type="entry name" value="CYTOCHROME_P450"/>
    <property type="match status" value="1"/>
</dbReference>
<evidence type="ECO:0000313" key="16">
    <source>
        <dbReference type="Proteomes" id="UP001161247"/>
    </source>
</evidence>
<protein>
    <submittedName>
        <fullName evidence="15">OLC1v1007932C1</fullName>
    </submittedName>
</protein>
<dbReference type="PRINTS" id="PR00385">
    <property type="entry name" value="P450"/>
</dbReference>
<keyword evidence="8 13" id="KW-0560">Oxidoreductase</keyword>
<evidence type="ECO:0000256" key="2">
    <source>
        <dbReference type="ARBA" id="ARBA00004167"/>
    </source>
</evidence>
<evidence type="ECO:0000256" key="8">
    <source>
        <dbReference type="ARBA" id="ARBA00023002"/>
    </source>
</evidence>
<dbReference type="GO" id="GO:0004497">
    <property type="term" value="F:monooxygenase activity"/>
    <property type="evidence" value="ECO:0007669"/>
    <property type="project" value="UniProtKB-KW"/>
</dbReference>
<reference evidence="15" key="1">
    <citation type="submission" date="2023-03" db="EMBL/GenBank/DDBJ databases">
        <authorList>
            <person name="Julca I."/>
        </authorList>
    </citation>
    <scope>NUCLEOTIDE SEQUENCE</scope>
</reference>
<sequence length="499" mass="56958">MGILVFFFFLLFFPFALIFRLRKTQKTKKINPPPSPPGLPLIGNMHQFDGAKPYEGLRKLSNKYGPLMLLKLGKRQVLVISSAKMAKQALKTHDLVFSGRPPLVVMQKVSYNGKDITFSTYGDYWREMKKLSVIHLFTQKRVQQFRPILDDGISSMIKEISNLASSSQVVNLTSMATNLASTYICRIAFGKKFNKEDQERKRFDPILREHQLIYAEFFVTDYLPSLSWIDKIMGKFARLDNNVKELSSFFQELIDDHLDPNRPETMKNDILDLLIQMKEDKTSSFDFTWDHIKAVLTDVFVAGTDTSSALIIWAMTTLMQNPSAMKKVQAEIRDVFDKKGGQWDEVLQELPYFDAVIKETIRLYPPTPVNLPRETIGSCNIDGWDIEPNTMVIFNAWAIARDPESWPNPDSFIPERFLNSSIDIKGNDFELIPFGAGRRQCPGMALGLSTTRVTLANLLYSFDWKLPSGVKIADIDTDAFPGATMHKRNPLYLMATKYA</sequence>
<dbReference type="AlphaFoldDB" id="A0AAV1DKE4"/>
<feature type="chain" id="PRO_5043774030" evidence="14">
    <location>
        <begin position="19"/>
        <end position="499"/>
    </location>
</feature>
<feature type="signal peptide" evidence="14">
    <location>
        <begin position="1"/>
        <end position="18"/>
    </location>
</feature>
<keyword evidence="9 12" id="KW-0408">Iron</keyword>
<dbReference type="InterPro" id="IPR001128">
    <property type="entry name" value="Cyt_P450"/>
</dbReference>
<dbReference type="FunFam" id="1.10.630.10:FF:000011">
    <property type="entry name" value="Cytochrome P450 83B1"/>
    <property type="match status" value="1"/>
</dbReference>
<evidence type="ECO:0000256" key="10">
    <source>
        <dbReference type="ARBA" id="ARBA00023033"/>
    </source>
</evidence>
<dbReference type="InterPro" id="IPR036396">
    <property type="entry name" value="Cyt_P450_sf"/>
</dbReference>
<evidence type="ECO:0000256" key="13">
    <source>
        <dbReference type="RuleBase" id="RU000461"/>
    </source>
</evidence>
<dbReference type="GO" id="GO:0016705">
    <property type="term" value="F:oxidoreductase activity, acting on paired donors, with incorporation or reduction of molecular oxygen"/>
    <property type="evidence" value="ECO:0007669"/>
    <property type="project" value="InterPro"/>
</dbReference>
<dbReference type="InterPro" id="IPR002401">
    <property type="entry name" value="Cyt_P450_E_grp-I"/>
</dbReference>
<keyword evidence="7" id="KW-1133">Transmembrane helix</keyword>
<evidence type="ECO:0000256" key="1">
    <source>
        <dbReference type="ARBA" id="ARBA00001971"/>
    </source>
</evidence>
<evidence type="ECO:0000313" key="15">
    <source>
        <dbReference type="EMBL" id="CAI9108359.1"/>
    </source>
</evidence>
<dbReference type="PANTHER" id="PTHR47955">
    <property type="entry name" value="CYTOCHROME P450 FAMILY 71 PROTEIN"/>
    <property type="match status" value="1"/>
</dbReference>
<comment type="similarity">
    <text evidence="3 13">Belongs to the cytochrome P450 family.</text>
</comment>
<feature type="binding site" description="axial binding residue" evidence="12">
    <location>
        <position position="441"/>
    </location>
    <ligand>
        <name>heme</name>
        <dbReference type="ChEBI" id="CHEBI:30413"/>
    </ligand>
    <ligandPart>
        <name>Fe</name>
        <dbReference type="ChEBI" id="CHEBI:18248"/>
    </ligandPart>
</feature>
<name>A0AAV1DKE4_OLDCO</name>
<evidence type="ECO:0000256" key="14">
    <source>
        <dbReference type="SAM" id="SignalP"/>
    </source>
</evidence>
<evidence type="ECO:0000256" key="7">
    <source>
        <dbReference type="ARBA" id="ARBA00022989"/>
    </source>
</evidence>
<evidence type="ECO:0000256" key="5">
    <source>
        <dbReference type="ARBA" id="ARBA00022692"/>
    </source>
</evidence>
<proteinExistence type="inferred from homology"/>
<keyword evidence="14" id="KW-0732">Signal</keyword>
<dbReference type="EMBL" id="OX459123">
    <property type="protein sequence ID" value="CAI9108359.1"/>
    <property type="molecule type" value="Genomic_DNA"/>
</dbReference>
<dbReference type="GO" id="GO:0005506">
    <property type="term" value="F:iron ion binding"/>
    <property type="evidence" value="ECO:0007669"/>
    <property type="project" value="InterPro"/>
</dbReference>
<evidence type="ECO:0000256" key="9">
    <source>
        <dbReference type="ARBA" id="ARBA00023004"/>
    </source>
</evidence>
<evidence type="ECO:0000256" key="12">
    <source>
        <dbReference type="PIRSR" id="PIRSR602401-1"/>
    </source>
</evidence>
<comment type="subcellular location">
    <subcellularLocation>
        <location evidence="2">Membrane</location>
        <topology evidence="2">Single-pass membrane protein</topology>
    </subcellularLocation>
</comment>
<accession>A0AAV1DKE4</accession>
<comment type="cofactor">
    <cofactor evidence="1 12">
        <name>heme</name>
        <dbReference type="ChEBI" id="CHEBI:30413"/>
    </cofactor>
</comment>
<keyword evidence="4 12" id="KW-0349">Heme</keyword>
<dbReference type="Proteomes" id="UP001161247">
    <property type="component" value="Chromosome 6"/>
</dbReference>
<evidence type="ECO:0000256" key="3">
    <source>
        <dbReference type="ARBA" id="ARBA00010617"/>
    </source>
</evidence>
<dbReference type="CDD" id="cd11072">
    <property type="entry name" value="CYP71-like"/>
    <property type="match status" value="1"/>
</dbReference>
<dbReference type="GO" id="GO:0016020">
    <property type="term" value="C:membrane"/>
    <property type="evidence" value="ECO:0007669"/>
    <property type="project" value="UniProtKB-SubCell"/>
</dbReference>
<gene>
    <name evidence="15" type="ORF">OLC1_LOCUS16459</name>
</gene>
<organism evidence="15 16">
    <name type="scientific">Oldenlandia corymbosa var. corymbosa</name>
    <dbReference type="NCBI Taxonomy" id="529605"/>
    <lineage>
        <taxon>Eukaryota</taxon>
        <taxon>Viridiplantae</taxon>
        <taxon>Streptophyta</taxon>
        <taxon>Embryophyta</taxon>
        <taxon>Tracheophyta</taxon>
        <taxon>Spermatophyta</taxon>
        <taxon>Magnoliopsida</taxon>
        <taxon>eudicotyledons</taxon>
        <taxon>Gunneridae</taxon>
        <taxon>Pentapetalae</taxon>
        <taxon>asterids</taxon>
        <taxon>lamiids</taxon>
        <taxon>Gentianales</taxon>
        <taxon>Rubiaceae</taxon>
        <taxon>Rubioideae</taxon>
        <taxon>Spermacoceae</taxon>
        <taxon>Hedyotis-Oldenlandia complex</taxon>
        <taxon>Oldenlandia</taxon>
    </lineage>
</organism>
<dbReference type="InterPro" id="IPR017972">
    <property type="entry name" value="Cyt_P450_CS"/>
</dbReference>
<dbReference type="GO" id="GO:0020037">
    <property type="term" value="F:heme binding"/>
    <property type="evidence" value="ECO:0007669"/>
    <property type="project" value="InterPro"/>
</dbReference>
<keyword evidence="10 13" id="KW-0503">Monooxygenase</keyword>
<keyword evidence="11" id="KW-0472">Membrane</keyword>
<keyword evidence="6 12" id="KW-0479">Metal-binding</keyword>
<dbReference type="PANTHER" id="PTHR47955:SF22">
    <property type="entry name" value="CYTOCHROME P450 83B1-LIKE"/>
    <property type="match status" value="1"/>
</dbReference>
<dbReference type="Gene3D" id="1.10.630.10">
    <property type="entry name" value="Cytochrome P450"/>
    <property type="match status" value="1"/>
</dbReference>
<evidence type="ECO:0000256" key="11">
    <source>
        <dbReference type="ARBA" id="ARBA00023136"/>
    </source>
</evidence>
<evidence type="ECO:0000256" key="4">
    <source>
        <dbReference type="ARBA" id="ARBA00022617"/>
    </source>
</evidence>
<dbReference type="Pfam" id="PF00067">
    <property type="entry name" value="p450"/>
    <property type="match status" value="1"/>
</dbReference>